<dbReference type="OrthoDB" id="2104607at2759"/>
<proteinExistence type="predicted"/>
<evidence type="ECO:0000256" key="1">
    <source>
        <dbReference type="SAM" id="MobiDB-lite"/>
    </source>
</evidence>
<keyword evidence="3" id="KW-1185">Reference proteome</keyword>
<feature type="region of interest" description="Disordered" evidence="1">
    <location>
        <begin position="1"/>
        <end position="22"/>
    </location>
</feature>
<dbReference type="Proteomes" id="UP000499080">
    <property type="component" value="Unassembled WGS sequence"/>
</dbReference>
<evidence type="ECO:0000313" key="3">
    <source>
        <dbReference type="Proteomes" id="UP000499080"/>
    </source>
</evidence>
<dbReference type="Pfam" id="PF18907">
    <property type="entry name" value="DUF5662"/>
    <property type="match status" value="1"/>
</dbReference>
<reference evidence="2 3" key="1">
    <citation type="journal article" date="2019" name="Sci. Rep.">
        <title>Orb-weaving spider Araneus ventricosus genome elucidates the spidroin gene catalogue.</title>
        <authorList>
            <person name="Kono N."/>
            <person name="Nakamura H."/>
            <person name="Ohtoshi R."/>
            <person name="Moran D.A.P."/>
            <person name="Shinohara A."/>
            <person name="Yoshida Y."/>
            <person name="Fujiwara M."/>
            <person name="Mori M."/>
            <person name="Tomita M."/>
            <person name="Arakawa K."/>
        </authorList>
    </citation>
    <scope>NUCLEOTIDE SEQUENCE [LARGE SCALE GENOMIC DNA]</scope>
</reference>
<protein>
    <submittedName>
        <fullName evidence="2">Uncharacterized protein</fullName>
    </submittedName>
</protein>
<accession>A0A4Y2QQD7</accession>
<name>A0A4Y2QQD7_ARAVE</name>
<organism evidence="2 3">
    <name type="scientific">Araneus ventricosus</name>
    <name type="common">Orbweaver spider</name>
    <name type="synonym">Epeira ventricosa</name>
    <dbReference type="NCBI Taxonomy" id="182803"/>
    <lineage>
        <taxon>Eukaryota</taxon>
        <taxon>Metazoa</taxon>
        <taxon>Ecdysozoa</taxon>
        <taxon>Arthropoda</taxon>
        <taxon>Chelicerata</taxon>
        <taxon>Arachnida</taxon>
        <taxon>Araneae</taxon>
        <taxon>Araneomorphae</taxon>
        <taxon>Entelegynae</taxon>
        <taxon>Araneoidea</taxon>
        <taxon>Araneidae</taxon>
        <taxon>Araneus</taxon>
    </lineage>
</organism>
<gene>
    <name evidence="2" type="ORF">AVEN_112030_1</name>
</gene>
<dbReference type="InterPro" id="IPR043721">
    <property type="entry name" value="DUF5662"/>
</dbReference>
<comment type="caution">
    <text evidence="2">The sequence shown here is derived from an EMBL/GenBank/DDBJ whole genome shotgun (WGS) entry which is preliminary data.</text>
</comment>
<evidence type="ECO:0000313" key="2">
    <source>
        <dbReference type="EMBL" id="GBN65594.1"/>
    </source>
</evidence>
<dbReference type="AlphaFoldDB" id="A0A4Y2QQD7"/>
<dbReference type="EMBL" id="BGPR01014530">
    <property type="protein sequence ID" value="GBN65594.1"/>
    <property type="molecule type" value="Genomic_DNA"/>
</dbReference>
<sequence length="272" mass="31882">MATSSLSASENRKAFSPTMTAGRPAPPYFSKIQNNSVLGEKRAVNIWNDALQEHYKRNPHHPEYFSTPSEMNHFNKKHMLCDLLGSLLGSQWKWNAKSAWDIPSAANVCKTWPKWKYVEQYYTLNYNEEELPADPRWPKGQFDDEKHSFVKWLKCSMSGKITSDEFVAGLYAFECVEHYMIDLQWHQYAVSFVGSKLFPDDDALKTMLEHHDSDKWDGDMIAAYVLKWLFHVEVIEMERNFKNICLDEFIYDTVQKGKEKYKNLKKKLQTKV</sequence>